<keyword evidence="2" id="KW-1185">Reference proteome</keyword>
<dbReference type="AlphaFoldDB" id="A0A923N2A8"/>
<organism evidence="1 2">
    <name type="scientific">Flavobacterium muglaense</name>
    <dbReference type="NCBI Taxonomy" id="2764716"/>
    <lineage>
        <taxon>Bacteria</taxon>
        <taxon>Pseudomonadati</taxon>
        <taxon>Bacteroidota</taxon>
        <taxon>Flavobacteriia</taxon>
        <taxon>Flavobacteriales</taxon>
        <taxon>Flavobacteriaceae</taxon>
        <taxon>Flavobacterium</taxon>
    </lineage>
</organism>
<dbReference type="EMBL" id="JACRUL010000021">
    <property type="protein sequence ID" value="MBC5844760.1"/>
    <property type="molecule type" value="Genomic_DNA"/>
</dbReference>
<evidence type="ECO:0000313" key="1">
    <source>
        <dbReference type="EMBL" id="MBC5844760.1"/>
    </source>
</evidence>
<comment type="caution">
    <text evidence="1">The sequence shown here is derived from an EMBL/GenBank/DDBJ whole genome shotgun (WGS) entry which is preliminary data.</text>
</comment>
<gene>
    <name evidence="1" type="ORF">H8R25_09965</name>
</gene>
<proteinExistence type="predicted"/>
<reference evidence="1 2" key="1">
    <citation type="submission" date="2020-08" db="EMBL/GenBank/DDBJ databases">
        <title>Description of novel Flavobacterium F-392 isolate.</title>
        <authorList>
            <person name="Saticioglu I.B."/>
            <person name="Duman M."/>
            <person name="Altun S."/>
        </authorList>
    </citation>
    <scope>NUCLEOTIDE SEQUENCE [LARGE SCALE GENOMIC DNA]</scope>
    <source>
        <strain evidence="1 2">F-392</strain>
    </source>
</reference>
<dbReference type="RefSeq" id="WP_187018541.1">
    <property type="nucleotide sequence ID" value="NZ_JACRUK010000021.1"/>
</dbReference>
<name>A0A923N2A8_9FLAO</name>
<accession>A0A923N2A8</accession>
<protein>
    <submittedName>
        <fullName evidence="1">Uncharacterized protein</fullName>
    </submittedName>
</protein>
<dbReference type="Proteomes" id="UP000641454">
    <property type="component" value="Unassembled WGS sequence"/>
</dbReference>
<evidence type="ECO:0000313" key="2">
    <source>
        <dbReference type="Proteomes" id="UP000641454"/>
    </source>
</evidence>
<sequence length="158" mass="18401">MGYFTRVFRSNTSYPKISDILQKLKLDGFHTTTNLQESELNNLNWTNFELTYDVDRLPLLIEINKKGKSNELVEEEIKEFLNSIGPPKFYELKKKRVINHLKSTEYIICIQLPTSDIKNKGYDVNALLMKHIECDFSGIIQVDGEGFKKKNNLILELQ</sequence>